<comment type="caution">
    <text evidence="10">The sequence shown here is derived from an EMBL/GenBank/DDBJ whole genome shotgun (WGS) entry which is preliminary data.</text>
</comment>
<dbReference type="InterPro" id="IPR017871">
    <property type="entry name" value="ABC_transporter-like_CS"/>
</dbReference>
<dbReference type="InterPro" id="IPR003593">
    <property type="entry name" value="AAA+_ATPase"/>
</dbReference>
<organism evidence="10 11">
    <name type="scientific">Actinomyces ruminis</name>
    <dbReference type="NCBI Taxonomy" id="1937003"/>
    <lineage>
        <taxon>Bacteria</taxon>
        <taxon>Bacillati</taxon>
        <taxon>Actinomycetota</taxon>
        <taxon>Actinomycetes</taxon>
        <taxon>Actinomycetales</taxon>
        <taxon>Actinomycetaceae</taxon>
        <taxon>Actinomyces</taxon>
    </lineage>
</organism>
<keyword evidence="2" id="KW-1003">Cell membrane</keyword>
<sequence>MAPPNPPRLRLTDVSKSFPGVQALSGVSFDLLPGEVHALVGENGAGKSTLVKILTGIHPDFEGTYEYDGAPAAFRSIRDAQQAGIAIVHQELNMMADLTVAQNIFIGRESSSLLISDRALNRRAQELLTEHEVDVAPQTLLRDLSVSKAQLVEIVRAMSFEATKVLILDEPTAALSEAESAELLERVRRLRERGVAVVYISHRMHEVMAIADRITVLRDGAHVGTLRTAETNLDEIIELMVGRQVVNTPKAASEVAPDAPVVMRAEHLASSEVKDVSFTLHRGEILGFAGLVGAGRTETMRIVAGADRATSGRLEVNGAEVSFHRPKDAIRAGIAYLSEDRKRFGLVTGLSVSDNTVLASYDAFTTATVVHERAIQRATRKYVDMLRIKTPSTRQRVRNLSGGNQQKVVLAKWLLRDVDILIFDEPTRGIDIGARAEIYQLMRDLVAQGKSIILVSSDLDEVLHLSDRVVVMREGRKTGELDAAEASQIKIMELATKQEEGRAA</sequence>
<keyword evidence="6 10" id="KW-0067">ATP-binding</keyword>
<feature type="domain" description="ABC transporter" evidence="9">
    <location>
        <begin position="9"/>
        <end position="244"/>
    </location>
</feature>
<keyword evidence="5" id="KW-0547">Nucleotide-binding</keyword>
<dbReference type="InterPro" id="IPR050107">
    <property type="entry name" value="ABC_carbohydrate_import_ATPase"/>
</dbReference>
<gene>
    <name evidence="10" type="ORF">BW737_008505</name>
</gene>
<evidence type="ECO:0000259" key="9">
    <source>
        <dbReference type="PROSITE" id="PS50893"/>
    </source>
</evidence>
<dbReference type="SUPFAM" id="SSF52540">
    <property type="entry name" value="P-loop containing nucleoside triphosphate hydrolases"/>
    <property type="match status" value="2"/>
</dbReference>
<dbReference type="PROSITE" id="PS50893">
    <property type="entry name" value="ABC_TRANSPORTER_2"/>
    <property type="match status" value="2"/>
</dbReference>
<keyword evidence="11" id="KW-1185">Reference proteome</keyword>
<dbReference type="EMBL" id="MTPX02000042">
    <property type="protein sequence ID" value="PHP52526.1"/>
    <property type="molecule type" value="Genomic_DNA"/>
</dbReference>
<dbReference type="GO" id="GO:0005524">
    <property type="term" value="F:ATP binding"/>
    <property type="evidence" value="ECO:0007669"/>
    <property type="project" value="UniProtKB-KW"/>
</dbReference>
<feature type="domain" description="ABC transporter" evidence="9">
    <location>
        <begin position="256"/>
        <end position="499"/>
    </location>
</feature>
<evidence type="ECO:0000256" key="2">
    <source>
        <dbReference type="ARBA" id="ARBA00022475"/>
    </source>
</evidence>
<evidence type="ECO:0000313" key="10">
    <source>
        <dbReference type="EMBL" id="PHP52526.1"/>
    </source>
</evidence>
<dbReference type="SMART" id="SM00382">
    <property type="entry name" value="AAA"/>
    <property type="match status" value="2"/>
</dbReference>
<protein>
    <submittedName>
        <fullName evidence="10">Sugar ABC transporter ATP-binding protein</fullName>
    </submittedName>
</protein>
<dbReference type="CDD" id="cd03215">
    <property type="entry name" value="ABC_Carb_Monos_II"/>
    <property type="match status" value="1"/>
</dbReference>
<dbReference type="Pfam" id="PF00005">
    <property type="entry name" value="ABC_tran"/>
    <property type="match status" value="2"/>
</dbReference>
<dbReference type="PROSITE" id="PS00211">
    <property type="entry name" value="ABC_TRANSPORTER_1"/>
    <property type="match status" value="1"/>
</dbReference>
<evidence type="ECO:0000256" key="3">
    <source>
        <dbReference type="ARBA" id="ARBA00022597"/>
    </source>
</evidence>
<dbReference type="InterPro" id="IPR027417">
    <property type="entry name" value="P-loop_NTPase"/>
</dbReference>
<name>A0ABX4MB94_9ACTO</name>
<dbReference type="Gene3D" id="3.40.50.300">
    <property type="entry name" value="P-loop containing nucleotide triphosphate hydrolases"/>
    <property type="match status" value="2"/>
</dbReference>
<accession>A0ABX4MB94</accession>
<dbReference type="RefSeq" id="WP_086614258.1">
    <property type="nucleotide sequence ID" value="NZ_MTPX02000042.1"/>
</dbReference>
<evidence type="ECO:0000256" key="1">
    <source>
        <dbReference type="ARBA" id="ARBA00022448"/>
    </source>
</evidence>
<keyword evidence="1" id="KW-0813">Transport</keyword>
<dbReference type="CDD" id="cd03216">
    <property type="entry name" value="ABC_Carb_Monos_I"/>
    <property type="match status" value="1"/>
</dbReference>
<keyword evidence="3" id="KW-0762">Sugar transport</keyword>
<keyword evidence="7" id="KW-1278">Translocase</keyword>
<evidence type="ECO:0000256" key="7">
    <source>
        <dbReference type="ARBA" id="ARBA00022967"/>
    </source>
</evidence>
<evidence type="ECO:0000313" key="11">
    <source>
        <dbReference type="Proteomes" id="UP000194577"/>
    </source>
</evidence>
<evidence type="ECO:0000256" key="4">
    <source>
        <dbReference type="ARBA" id="ARBA00022737"/>
    </source>
</evidence>
<reference evidence="10 11" key="1">
    <citation type="submission" date="2017-10" db="EMBL/GenBank/DDBJ databases">
        <title>Draft genome sequence of cellulolytic Actinomyces sp CtC72 isolated from cattle rumen fluid.</title>
        <authorList>
            <person name="Joshi A.J."/>
            <person name="Vasudevan G."/>
            <person name="Lanjekar V.B."/>
            <person name="Hivarkar S."/>
            <person name="Engineer A."/>
            <person name="Pore S.D."/>
            <person name="Dhakephalkar P.K."/>
            <person name="Dagar S."/>
        </authorList>
    </citation>
    <scope>NUCLEOTIDE SEQUENCE [LARGE SCALE GENOMIC DNA]</scope>
    <source>
        <strain evidence="11">CtC72</strain>
    </source>
</reference>
<dbReference type="PANTHER" id="PTHR43790:SF3">
    <property type="entry name" value="D-ALLOSE IMPORT ATP-BINDING PROTEIN ALSA-RELATED"/>
    <property type="match status" value="1"/>
</dbReference>
<keyword evidence="8" id="KW-0472">Membrane</keyword>
<dbReference type="InterPro" id="IPR003439">
    <property type="entry name" value="ABC_transporter-like_ATP-bd"/>
</dbReference>
<evidence type="ECO:0000256" key="5">
    <source>
        <dbReference type="ARBA" id="ARBA00022741"/>
    </source>
</evidence>
<evidence type="ECO:0000256" key="8">
    <source>
        <dbReference type="ARBA" id="ARBA00023136"/>
    </source>
</evidence>
<evidence type="ECO:0000256" key="6">
    <source>
        <dbReference type="ARBA" id="ARBA00022840"/>
    </source>
</evidence>
<dbReference type="Proteomes" id="UP000194577">
    <property type="component" value="Unassembled WGS sequence"/>
</dbReference>
<dbReference type="PANTHER" id="PTHR43790">
    <property type="entry name" value="CARBOHYDRATE TRANSPORT ATP-BINDING PROTEIN MG119-RELATED"/>
    <property type="match status" value="1"/>
</dbReference>
<proteinExistence type="predicted"/>
<keyword evidence="4" id="KW-0677">Repeat</keyword>